<dbReference type="GeneID" id="139354962"/>
<evidence type="ECO:0000259" key="1">
    <source>
        <dbReference type="Pfam" id="PF18701"/>
    </source>
</evidence>
<dbReference type="PANTHER" id="PTHR47331">
    <property type="entry name" value="PHD-TYPE DOMAIN-CONTAINING PROTEIN"/>
    <property type="match status" value="1"/>
</dbReference>
<dbReference type="RefSeq" id="XP_070855338.1">
    <property type="nucleotide sequence ID" value="XM_070999237.1"/>
</dbReference>
<reference evidence="3" key="1">
    <citation type="submission" date="2025-08" db="UniProtKB">
        <authorList>
            <consortium name="RefSeq"/>
        </authorList>
    </citation>
    <scope>IDENTIFICATION</scope>
</reference>
<dbReference type="Gene3D" id="3.30.420.10">
    <property type="entry name" value="Ribonuclease H-like superfamily/Ribonuclease H"/>
    <property type="match status" value="1"/>
</dbReference>
<evidence type="ECO:0000313" key="3">
    <source>
        <dbReference type="RefSeq" id="XP_070855338.1"/>
    </source>
</evidence>
<proteinExistence type="predicted"/>
<feature type="domain" description="DUF5641" evidence="1">
    <location>
        <begin position="121"/>
        <end position="209"/>
    </location>
</feature>
<dbReference type="Pfam" id="PF18701">
    <property type="entry name" value="DUF5641"/>
    <property type="match status" value="1"/>
</dbReference>
<name>A0ABM4TZD9_DROSZ</name>
<dbReference type="InterPro" id="IPR036397">
    <property type="entry name" value="RNaseH_sf"/>
</dbReference>
<gene>
    <name evidence="3" type="primary">LOC139354962</name>
</gene>
<accession>A0ABM4TZD9</accession>
<dbReference type="Proteomes" id="UP001652628">
    <property type="component" value="Unplaced"/>
</dbReference>
<dbReference type="InterPro" id="IPR040676">
    <property type="entry name" value="DUF5641"/>
</dbReference>
<organism evidence="2 3">
    <name type="scientific">Drosophila suzukii</name>
    <name type="common">Spotted-wing drosophila fruit fly</name>
    <dbReference type="NCBI Taxonomy" id="28584"/>
    <lineage>
        <taxon>Eukaryota</taxon>
        <taxon>Metazoa</taxon>
        <taxon>Ecdysozoa</taxon>
        <taxon>Arthropoda</taxon>
        <taxon>Hexapoda</taxon>
        <taxon>Insecta</taxon>
        <taxon>Pterygota</taxon>
        <taxon>Neoptera</taxon>
        <taxon>Endopterygota</taxon>
        <taxon>Diptera</taxon>
        <taxon>Brachycera</taxon>
        <taxon>Muscomorpha</taxon>
        <taxon>Ephydroidea</taxon>
        <taxon>Drosophilidae</taxon>
        <taxon>Drosophila</taxon>
        <taxon>Sophophora</taxon>
    </lineage>
</organism>
<evidence type="ECO:0000313" key="2">
    <source>
        <dbReference type="Proteomes" id="UP001652628"/>
    </source>
</evidence>
<sequence length="234" mass="26016">MADLPEERLDGSHAFEVTGIDFCGPFFYKSPHFGGLWEAVVKIAKHHFYRAVGTAVLAFEELRTLVCHISAVVNSRPLVSISENPADLDVFTPAHYLNGDPPSSFVEPDVTSLNFNRLDGWQRVAYMQQIFWSRWKEEYLTLRSKWRTPKPSLVVDDLVLVKDENLPPMKWPLARVIELLFGGYGVARVAILKTASGVTKRAVNKLCLLPFKDDVKTQASNGGSMSGHAAAAAN</sequence>
<protein>
    <recommendedName>
        <fullName evidence="1">DUF5641 domain-containing protein</fullName>
    </recommendedName>
</protein>
<keyword evidence="2" id="KW-1185">Reference proteome</keyword>